<dbReference type="InterPro" id="IPR013083">
    <property type="entry name" value="Znf_RING/FYVE/PHD"/>
</dbReference>
<feature type="compositionally biased region" description="Polar residues" evidence="7">
    <location>
        <begin position="779"/>
        <end position="797"/>
    </location>
</feature>
<keyword evidence="11" id="KW-1185">Reference proteome</keyword>
<feature type="compositionally biased region" description="Low complexity" evidence="7">
    <location>
        <begin position="1769"/>
        <end position="1780"/>
    </location>
</feature>
<feature type="compositionally biased region" description="Low complexity" evidence="7">
    <location>
        <begin position="893"/>
        <end position="904"/>
    </location>
</feature>
<feature type="compositionally biased region" description="Polar residues" evidence="7">
    <location>
        <begin position="1154"/>
        <end position="1167"/>
    </location>
</feature>
<feature type="compositionally biased region" description="Polar residues" evidence="7">
    <location>
        <begin position="234"/>
        <end position="251"/>
    </location>
</feature>
<feature type="compositionally biased region" description="Basic and acidic residues" evidence="7">
    <location>
        <begin position="2026"/>
        <end position="2042"/>
    </location>
</feature>
<feature type="compositionally biased region" description="Polar residues" evidence="7">
    <location>
        <begin position="3105"/>
        <end position="3114"/>
    </location>
</feature>
<evidence type="ECO:0000256" key="5">
    <source>
        <dbReference type="ARBA" id="ARBA00022833"/>
    </source>
</evidence>
<keyword evidence="2" id="KW-0479">Metal-binding</keyword>
<keyword evidence="6" id="KW-0539">Nucleus</keyword>
<organism evidence="10 11">
    <name type="scientific">Puccinia triticina</name>
    <dbReference type="NCBI Taxonomy" id="208348"/>
    <lineage>
        <taxon>Eukaryota</taxon>
        <taxon>Fungi</taxon>
        <taxon>Dikarya</taxon>
        <taxon>Basidiomycota</taxon>
        <taxon>Pucciniomycotina</taxon>
        <taxon>Pucciniomycetes</taxon>
        <taxon>Pucciniales</taxon>
        <taxon>Pucciniaceae</taxon>
        <taxon>Puccinia</taxon>
    </lineage>
</organism>
<feature type="compositionally biased region" description="Pro residues" evidence="7">
    <location>
        <begin position="2748"/>
        <end position="2762"/>
    </location>
</feature>
<gene>
    <name evidence="10" type="ORF">PtA15_1A404</name>
</gene>
<feature type="compositionally biased region" description="Polar residues" evidence="7">
    <location>
        <begin position="3438"/>
        <end position="3449"/>
    </location>
</feature>
<dbReference type="InterPro" id="IPR001214">
    <property type="entry name" value="SET_dom"/>
</dbReference>
<dbReference type="Pfam" id="PF00856">
    <property type="entry name" value="SET"/>
    <property type="match status" value="1"/>
</dbReference>
<feature type="compositionally biased region" description="Polar residues" evidence="7">
    <location>
        <begin position="313"/>
        <end position="347"/>
    </location>
</feature>
<feature type="region of interest" description="Disordered" evidence="7">
    <location>
        <begin position="1763"/>
        <end position="1788"/>
    </location>
</feature>
<feature type="region of interest" description="Disordered" evidence="7">
    <location>
        <begin position="234"/>
        <end position="583"/>
    </location>
</feature>
<feature type="compositionally biased region" description="Low complexity" evidence="7">
    <location>
        <begin position="3289"/>
        <end position="3309"/>
    </location>
</feature>
<feature type="compositionally biased region" description="Polar residues" evidence="7">
    <location>
        <begin position="3222"/>
        <end position="3240"/>
    </location>
</feature>
<feature type="compositionally biased region" description="Polar residues" evidence="7">
    <location>
        <begin position="804"/>
        <end position="825"/>
    </location>
</feature>
<feature type="compositionally biased region" description="Basic and acidic residues" evidence="7">
    <location>
        <begin position="449"/>
        <end position="458"/>
    </location>
</feature>
<feature type="compositionally biased region" description="Low complexity" evidence="7">
    <location>
        <begin position="1193"/>
        <end position="1205"/>
    </location>
</feature>
<feature type="region of interest" description="Disordered" evidence="7">
    <location>
        <begin position="1"/>
        <end position="212"/>
    </location>
</feature>
<feature type="compositionally biased region" description="Pro residues" evidence="7">
    <location>
        <begin position="2692"/>
        <end position="2706"/>
    </location>
</feature>
<feature type="compositionally biased region" description="Polar residues" evidence="7">
    <location>
        <begin position="182"/>
        <end position="196"/>
    </location>
</feature>
<dbReference type="SMART" id="SM00317">
    <property type="entry name" value="SET"/>
    <property type="match status" value="1"/>
</dbReference>
<dbReference type="InterPro" id="IPR011011">
    <property type="entry name" value="Znf_FYVE_PHD"/>
</dbReference>
<dbReference type="SUPFAM" id="SSF57903">
    <property type="entry name" value="FYVE/PHD zinc finger"/>
    <property type="match status" value="1"/>
</dbReference>
<feature type="compositionally biased region" description="Basic and acidic residues" evidence="7">
    <location>
        <begin position="2938"/>
        <end position="2948"/>
    </location>
</feature>
<feature type="compositionally biased region" description="Low complexity" evidence="7">
    <location>
        <begin position="3417"/>
        <end position="3433"/>
    </location>
</feature>
<feature type="region of interest" description="Disordered" evidence="7">
    <location>
        <begin position="2819"/>
        <end position="3658"/>
    </location>
</feature>
<feature type="compositionally biased region" description="Basic and acidic residues" evidence="7">
    <location>
        <begin position="2883"/>
        <end position="2919"/>
    </location>
</feature>
<feature type="compositionally biased region" description="Polar residues" evidence="7">
    <location>
        <begin position="462"/>
        <end position="486"/>
    </location>
</feature>
<feature type="compositionally biased region" description="Basic and acidic residues" evidence="7">
    <location>
        <begin position="2007"/>
        <end position="2017"/>
    </location>
</feature>
<evidence type="ECO:0000259" key="8">
    <source>
        <dbReference type="SMART" id="SM00249"/>
    </source>
</evidence>
<feature type="region of interest" description="Disordered" evidence="7">
    <location>
        <begin position="1806"/>
        <end position="2126"/>
    </location>
</feature>
<feature type="compositionally biased region" description="Acidic residues" evidence="7">
    <location>
        <begin position="2080"/>
        <end position="2090"/>
    </location>
</feature>
<feature type="compositionally biased region" description="Polar residues" evidence="7">
    <location>
        <begin position="541"/>
        <end position="560"/>
    </location>
</feature>
<feature type="region of interest" description="Disordered" evidence="7">
    <location>
        <begin position="2150"/>
        <end position="2521"/>
    </location>
</feature>
<feature type="compositionally biased region" description="Polar residues" evidence="7">
    <location>
        <begin position="3567"/>
        <end position="3576"/>
    </location>
</feature>
<feature type="region of interest" description="Disordered" evidence="7">
    <location>
        <begin position="2674"/>
        <end position="2716"/>
    </location>
</feature>
<feature type="compositionally biased region" description="Polar residues" evidence="7">
    <location>
        <begin position="3393"/>
        <end position="3405"/>
    </location>
</feature>
<comment type="subcellular location">
    <subcellularLocation>
        <location evidence="1">Nucleus</location>
    </subcellularLocation>
</comment>
<dbReference type="Pfam" id="PF20826">
    <property type="entry name" value="PHD_5"/>
    <property type="match status" value="1"/>
</dbReference>
<feature type="compositionally biased region" description="Polar residues" evidence="7">
    <location>
        <begin position="1236"/>
        <end position="1251"/>
    </location>
</feature>
<evidence type="ECO:0000256" key="7">
    <source>
        <dbReference type="SAM" id="MobiDB-lite"/>
    </source>
</evidence>
<dbReference type="InterPro" id="IPR001965">
    <property type="entry name" value="Znf_PHD"/>
</dbReference>
<feature type="compositionally biased region" description="Basic and acidic residues" evidence="7">
    <location>
        <begin position="2275"/>
        <end position="2289"/>
    </location>
</feature>
<evidence type="ECO:0000313" key="11">
    <source>
        <dbReference type="Proteomes" id="UP001164743"/>
    </source>
</evidence>
<feature type="region of interest" description="Disordered" evidence="7">
    <location>
        <begin position="2564"/>
        <end position="2657"/>
    </location>
</feature>
<dbReference type="CDD" id="cd15550">
    <property type="entry name" value="PHD_MLL5"/>
    <property type="match status" value="1"/>
</dbReference>
<dbReference type="Gene3D" id="2.170.270.10">
    <property type="entry name" value="SET domain"/>
    <property type="match status" value="1"/>
</dbReference>
<feature type="compositionally biased region" description="Polar residues" evidence="7">
    <location>
        <begin position="1885"/>
        <end position="1908"/>
    </location>
</feature>
<dbReference type="PANTHER" id="PTHR15856">
    <property type="entry name" value="PHD FINGER PROTEIN 20-RELATED"/>
    <property type="match status" value="1"/>
</dbReference>
<feature type="compositionally biased region" description="Basic residues" evidence="7">
    <location>
        <begin position="2385"/>
        <end position="2394"/>
    </location>
</feature>
<accession>A0ABY7C7B9</accession>
<sequence length="3658" mass="394534">MSCPASSLPPADQLHSPSLCPALPRPPSQAASHRPNSPPEPPASRREPSPGSPPSASNSRSASSRLSSDCEPPENSPADPSCPLPIQSPPPATTSTSTRSAGNYHQPPSHQLNSPHHHHPPHLPPPAAQGPPLPHPSASAHHALHHPQYRLPHEEPRKIVGFKRKSSASPPPEHRPEHSSHILQPSEPTNRRTSSAWPPPPTHSPANHHLNQLSIINQTTHPLSALGHLLTILPNPSSQAYHHPSYLSNHPQNHKPPSSEACELVPSSLAGLLSNHPGPPNPSSTAPRQADGTAESSILRRDPNRSRPRPTINKPSTSQANPQTHQPSTPLSSASHQRPPSAEQQWSSHHRSSAGLSPQLSRSTMLSTLDPAETPTRSTYSKPSTPLTANQPLPERAHPGYGHPYRSENPHPAGSNDTHHTRSPAVYYHSYPTHRQPLHPQQHHSPVYPHDHRPELHLRTSFAHQASQHSSLSTPDGHTLPTQSPSRADPDSKHSYRHPHHQSPSYEHQFLHPSQNRPQHPDTSRPSPSISNSSLPYQASRPATSSSSQNAQHMSMSLPPQQIRHPHHVDSPTTSPDRPRLYQPEPRRITLTSPDLQLQLSPRHQNADLYPSQATHERLSQQAISSAHPLRSSHLHSHPSAHLSDDPHFSSPRQVDRLPEQLHSSAQGPPRHRSSRSTDLSNQPQPSRQPRPQPVYMHELSPRFQTAHGHPTQAESSFHRNENPRSHQSYNHEPEQSPRARFPPDRPAGDQARFSQPLPENITTQHATYLRREPLASPITMQHPSYPSPSQRQQLSTHYEYPQHPSTAQQRQPTQMEPPSKQILNSPDGRSRIVSSHPAQQESHQQKKNGVVSNHPRRPLKSGKTEKVHELSNAGNSQSRPQAGAHIVETQLSYADASTASSSSNPGTSRQKPSKSSPKASQFERPRSKGLPSVGPSTHPRPVPQPGPSTEAKKPKLSPLRRPSSPASKYPPPAQDKQKDAAADVSPESTRPKVARRTTVSNADRESSTEPSSTGDGADEVADDGVIRCICSVTTDDGFTIQCETCEVWQHAVCVNVPIDEVPEHYFCDRCDPSPERRKQLIQMASRAEQIQRQRLKKEADTRSRNPPADDNSVTPGSPSLSTQAGANDSESLVDSPAASIAMSRVSSGVCINESAQGEPSGQSPTGNAKGKGKATSAGHLDKLPTTSYPDNGLGLSGLQESLSSMPAPRIDASAVPKDSIPRKPGRKPTKFAQPKLNSSKQPLDQVASGSNTANVVETDHTASAPNGADADDRYEAWRYEYTPTLKDLYMDADVKSQVQQLITQYLRIQSLSEKDVPVGPDAEVPGQEVESAERAAVAASTKPLSTSTEPCKSPLQVLDHLTQTTDTPVKSQRAVPHAFASTQFLPVTMSELPPPPKLTIKAIPPSNINFFPSLATSPFCPTFSNSLNNSSTSSLPRLITHGVFSTQPISRGSYIASLKGSITSMKKYTEDIYNQYTSLGCNKPYVKFFRSTQLEKRLLRDPDSAHIDDGLVIDSRQYGNEMRFIRNGCHPNAFINIIMTPQAPRSHDPELASGPDLSRSATPSGRSCAFPTPGLDRHHHSNNLWSTADCEQPLPWEVSFGIFAASDISRREEIILPWEWDDQHLVHLLPRLLSHSSTFEAQQQRSPTLPPVRVQFLPWSRSDLKLLSCKLAAVTLTFFGLMFCGCERKKSCAVNLMWKIGCLSAGEPMFPSNQDGCLDSEGGEMTSISGLKERQESTLPLTFEERFRLVLYSFLEQPNPLPSKVGRNATSNASAPTASRQKKQKIDLGPLLGLRRDWWLHSTVQPVQTDPSRTAKPAAKKQKRPRSRSVFNRKPSVHKIRRVSDVGELRQPGPTVPNPVVQKEVTLPEVEPSQDSTAHPPPSAQTQQQMPEPEKQSSIQSQPNQRPLSHPSPSAVLPGAQQTNLSSDARVDPSSIVLPGPDTLADLPGPSNLTHLQHPNDAGSNKRASEDVDVESPVVPQLAEVSPPQQVTADSERVSDPSTRASEAHQTRKDDISPTGVARNQPDHAMEVQVPEPRESSITEAAVDLPEPPRQVDGPPVLPAEASPAEIKPPSSTPEEGEVQEEEVYPEAVVEEPPTQVSPPGPSPGYQFPKPPSLASQPETFFGKTVGAAPVSVLPLEASHIEQDIDQLRSDVVPASTELPAQDLGPSPPQLASVGRGGEEMTTAPRSPKQDSPAMVAQHLEPDGVTAAQPGPSQLATDDQNELPVSRLTPPSDSSTASMVQDSRQTVESVADLAADRMVADSIVSPKSPEPVHDVDTTQIRRIDDDEDHPETLQEAIRPSPEPMVPNQAVEQTKAGSPTRLSQRSASVDVESHLESQDDSALSQPSEGTDEHLLDSDASTTILGSSDEEMLSSHTPRYLNNRKRIRSKNILKPPVRMAPVKKASSARPGGGLPAGSGMTRLNNKPELRGVDKLKPPLPTGYRKGNHSNKTSSLSDLESDDEEEEGQDVSAAPAVKEPGSKMRLTIRSSSPSENNDDEEEVVERTAGKLQRSDGVSPIPTLSSAADLASNSLAKVNASVIAQKVGRLDPVPASKPIAVNSSVAVPAPTQETNPAMAVIEKQESEGTQPPVEGSSSVIERPAVAQLSDPPPPQCSTSTSALEVNPPLPSPAEPSPVEPKKAAPKRISLKDYRSRQVTEPVVIAPLANPLIHFTTNRPPLTTVAEEPQRKQPPPPIPILPPLLPPSSSSQPLLPLSPRKLELVASVLKKEEKARAQSANNDAKIPDPLPDSPSPTRPPPQDIAEDRSNMAVDVVSLKKSDKQTALEPNIPRLNSELRQVKISARGCEEPVVGAYEDDIDGVAIESMSTPSDGEIDEQDQQRERLGRKEQVEMHGQETPVITSEKQDQAQEETINEVVQQVPREDSQPPDEEQKKKTPDVEKPHVEELDAQESQEKRPNGLSTTTASEDVEPPSLSEADRRPIRDAEITPPASNEPADQMEIDEGPSSNTVVPDGPSPPRLFKATTREDGNRPDHIPPPIKTERAGASTSTETAIRSAQTEDNSEEDMDISPIVVQHPPPPKPRLSIADYRRRQVRRPSLSEERHQSQSMSPAVPELELSRVNPQSSTASPQLFQKVPLPHAQPCQQESTSTLHVAADEARSSPPRSTRLNLSPLPPQQSDRKPNVDNVQPADDTVNAASESRPSATTMYFPPISPSILMGMESPRSPELECSPSPPGSPSEETSSGRGTRAVASCPPCQKSPSRTPLESTPVTSTSSLKGDLKPAITEQSALPRVAVDSSKLPGTETPDDRPLGQTASPAPESLTTQPPSQQLSASKSASTASSGPANIAQYNRPDPPKPSPSVHVASLPVPVASYLPAHQHRKPPPIPSGGGSQPTPIDSNTHKSRVQTPTDPTFPGPRGDHPAAHLPPSRSTMPALSSQRSPKIPLSPLAYKPSISPASSAPSGLSESRANPRGPSNISSGSSRDPPSRTLRVPSNSNSSRASWPPESAGPGHNDHPHHSSQGPSGGVHAPSTTSKSFSDLPPNPGLPPHPTHHAGAPPRNPPYHYPPHRGGPGFPPMRHFSGHRAITTPILGTSGPGPPGSFRQSQQSGNEGSERARYDGMLRSPLPSHHSSSYAPRGGRAKVRGGAGPSSSSSSYWPVDSNGPGGGGNSNSSSGGGSSGAGRAFGGPSRGDR</sequence>
<feature type="compositionally biased region" description="Pro residues" evidence="7">
    <location>
        <begin position="80"/>
        <end position="92"/>
    </location>
</feature>
<protein>
    <recommendedName>
        <fullName evidence="12">SET domain-containing protein</fullName>
    </recommendedName>
</protein>
<evidence type="ECO:0000256" key="6">
    <source>
        <dbReference type="ARBA" id="ARBA00023242"/>
    </source>
</evidence>
<name>A0ABY7C7B9_9BASI</name>
<dbReference type="InterPro" id="IPR046341">
    <property type="entry name" value="SET_dom_sf"/>
</dbReference>
<feature type="compositionally biased region" description="Basic residues" evidence="7">
    <location>
        <begin position="1819"/>
        <end position="1828"/>
    </location>
</feature>
<feature type="compositionally biased region" description="Polar residues" evidence="7">
    <location>
        <begin position="3083"/>
        <end position="3094"/>
    </location>
</feature>
<feature type="domain" description="Zinc finger PHD-type" evidence="8">
    <location>
        <begin position="1028"/>
        <end position="1072"/>
    </location>
</feature>
<keyword evidence="4" id="KW-0863">Zinc-finger</keyword>
<feature type="compositionally biased region" description="Basic and acidic residues" evidence="7">
    <location>
        <begin position="2428"/>
        <end position="2439"/>
    </location>
</feature>
<dbReference type="Proteomes" id="UP001164743">
    <property type="component" value="Chromosome 1A"/>
</dbReference>
<feature type="compositionally biased region" description="Low complexity" evidence="7">
    <location>
        <begin position="957"/>
        <end position="968"/>
    </location>
</feature>
<feature type="compositionally biased region" description="Basic and acidic residues" evidence="7">
    <location>
        <begin position="643"/>
        <end position="660"/>
    </location>
</feature>
<evidence type="ECO:0008006" key="12">
    <source>
        <dbReference type="Google" id="ProtNLM"/>
    </source>
</evidence>
<feature type="compositionally biased region" description="Low complexity" evidence="7">
    <location>
        <begin position="3587"/>
        <end position="3603"/>
    </location>
</feature>
<feature type="compositionally biased region" description="Polar residues" evidence="7">
    <location>
        <begin position="375"/>
        <end position="391"/>
    </location>
</feature>
<proteinExistence type="predicted"/>
<feature type="compositionally biased region" description="Polar residues" evidence="7">
    <location>
        <begin position="833"/>
        <end position="843"/>
    </location>
</feature>
<feature type="region of interest" description="Disordered" evidence="7">
    <location>
        <begin position="2732"/>
        <end position="2770"/>
    </location>
</feature>
<evidence type="ECO:0000259" key="9">
    <source>
        <dbReference type="SMART" id="SM00317"/>
    </source>
</evidence>
<feature type="region of interest" description="Disordered" evidence="7">
    <location>
        <begin position="1088"/>
        <end position="1137"/>
    </location>
</feature>
<feature type="compositionally biased region" description="Polar residues" evidence="7">
    <location>
        <begin position="3457"/>
        <end position="3466"/>
    </location>
</feature>
<feature type="domain" description="SET" evidence="9">
    <location>
        <begin position="1429"/>
        <end position="1626"/>
    </location>
</feature>
<dbReference type="GeneID" id="77806324"/>
<feature type="compositionally biased region" description="Low complexity" evidence="7">
    <location>
        <begin position="524"/>
        <end position="536"/>
    </location>
</feature>
<dbReference type="PANTHER" id="PTHR15856:SF51">
    <property type="entry name" value="MBD-R2"/>
    <property type="match status" value="1"/>
</dbReference>
<dbReference type="InterPro" id="IPR043449">
    <property type="entry name" value="PHF20-like"/>
</dbReference>
<keyword evidence="5" id="KW-0862">Zinc</keyword>
<evidence type="ECO:0000256" key="1">
    <source>
        <dbReference type="ARBA" id="ARBA00004123"/>
    </source>
</evidence>
<feature type="compositionally biased region" description="Polar residues" evidence="7">
    <location>
        <begin position="3008"/>
        <end position="3022"/>
    </location>
</feature>
<feature type="region of interest" description="Disordered" evidence="7">
    <location>
        <begin position="615"/>
        <end position="762"/>
    </location>
</feature>
<feature type="compositionally biased region" description="Basic and acidic residues" evidence="7">
    <location>
        <begin position="717"/>
        <end position="748"/>
    </location>
</feature>
<feature type="compositionally biased region" description="Low complexity" evidence="7">
    <location>
        <begin position="93"/>
        <end position="114"/>
    </location>
</feature>
<feature type="compositionally biased region" description="Gly residues" evidence="7">
    <location>
        <begin position="3628"/>
        <end position="3658"/>
    </location>
</feature>
<feature type="compositionally biased region" description="Polar residues" evidence="7">
    <location>
        <begin position="502"/>
        <end position="518"/>
    </location>
</feature>
<feature type="compositionally biased region" description="Low complexity" evidence="7">
    <location>
        <begin position="3184"/>
        <end position="3194"/>
    </location>
</feature>
<evidence type="ECO:0000256" key="4">
    <source>
        <dbReference type="ARBA" id="ARBA00022771"/>
    </source>
</evidence>
<feature type="compositionally biased region" description="Polar residues" evidence="7">
    <location>
        <begin position="3277"/>
        <end position="3288"/>
    </location>
</feature>
<feature type="compositionally biased region" description="Polar residues" evidence="7">
    <location>
        <begin position="3158"/>
        <end position="3169"/>
    </location>
</feature>
<feature type="compositionally biased region" description="Polar residues" evidence="7">
    <location>
        <begin position="354"/>
        <end position="367"/>
    </location>
</feature>
<dbReference type="EMBL" id="CP110421">
    <property type="protein sequence ID" value="WAQ81066.1"/>
    <property type="molecule type" value="Genomic_DNA"/>
</dbReference>
<dbReference type="InterPro" id="IPR019786">
    <property type="entry name" value="Zinc_finger_PHD-type_CS"/>
</dbReference>
<evidence type="ECO:0000256" key="3">
    <source>
        <dbReference type="ARBA" id="ARBA00022737"/>
    </source>
</evidence>
<feature type="compositionally biased region" description="Polar residues" evidence="7">
    <location>
        <begin position="1112"/>
        <end position="1133"/>
    </location>
</feature>
<feature type="region of interest" description="Disordered" evidence="7">
    <location>
        <begin position="1546"/>
        <end position="1574"/>
    </location>
</feature>
<keyword evidence="3" id="KW-0677">Repeat</keyword>
<dbReference type="PROSITE" id="PS01359">
    <property type="entry name" value="ZF_PHD_1"/>
    <property type="match status" value="1"/>
</dbReference>
<dbReference type="Gene3D" id="3.30.40.10">
    <property type="entry name" value="Zinc/RING finger domain, C3HC4 (zinc finger)"/>
    <property type="match status" value="1"/>
</dbReference>
<reference evidence="10" key="1">
    <citation type="submission" date="2022-10" db="EMBL/GenBank/DDBJ databases">
        <title>Puccinia triticina Genome sequencing and assembly.</title>
        <authorList>
            <person name="Li C."/>
        </authorList>
    </citation>
    <scope>NUCLEOTIDE SEQUENCE</scope>
    <source>
        <strain evidence="10">Pt15</strain>
    </source>
</reference>
<feature type="region of interest" description="Disordered" evidence="7">
    <location>
        <begin position="1153"/>
        <end position="1251"/>
    </location>
</feature>
<dbReference type="SUPFAM" id="SSF82199">
    <property type="entry name" value="SET domain"/>
    <property type="match status" value="1"/>
</dbReference>
<evidence type="ECO:0000256" key="2">
    <source>
        <dbReference type="ARBA" id="ARBA00022723"/>
    </source>
</evidence>
<feature type="compositionally biased region" description="Low complexity" evidence="7">
    <location>
        <begin position="54"/>
        <end position="67"/>
    </location>
</feature>
<evidence type="ECO:0000313" key="10">
    <source>
        <dbReference type="EMBL" id="WAQ81066.1"/>
    </source>
</evidence>
<feature type="compositionally biased region" description="Pro residues" evidence="7">
    <location>
        <begin position="2628"/>
        <end position="2639"/>
    </location>
</feature>
<feature type="compositionally biased region" description="Polar residues" evidence="7">
    <location>
        <begin position="2314"/>
        <end position="2331"/>
    </location>
</feature>
<feature type="compositionally biased region" description="Basic and acidic residues" evidence="7">
    <location>
        <begin position="2986"/>
        <end position="2996"/>
    </location>
</feature>
<feature type="compositionally biased region" description="Pro residues" evidence="7">
    <location>
        <begin position="122"/>
        <end position="135"/>
    </location>
</feature>
<feature type="compositionally biased region" description="Basic and acidic residues" evidence="7">
    <location>
        <begin position="2840"/>
        <end position="2856"/>
    </location>
</feature>
<dbReference type="SMART" id="SM00249">
    <property type="entry name" value="PHD"/>
    <property type="match status" value="1"/>
</dbReference>
<feature type="compositionally biased region" description="Polar residues" evidence="7">
    <location>
        <begin position="2234"/>
        <end position="2253"/>
    </location>
</feature>
<feature type="compositionally biased region" description="Polar residues" evidence="7">
    <location>
        <begin position="2564"/>
        <end position="2576"/>
    </location>
</feature>
<feature type="compositionally biased region" description="Acidic residues" evidence="7">
    <location>
        <begin position="2461"/>
        <end position="2471"/>
    </location>
</feature>
<feature type="compositionally biased region" description="Low complexity" evidence="7">
    <location>
        <begin position="2707"/>
        <end position="2716"/>
    </location>
</feature>
<feature type="region of interest" description="Disordered" evidence="7">
    <location>
        <begin position="778"/>
        <end position="1020"/>
    </location>
</feature>
<dbReference type="RefSeq" id="XP_053016621.1">
    <property type="nucleotide sequence ID" value="XM_053165429.1"/>
</dbReference>